<keyword evidence="1" id="KW-0472">Membrane</keyword>
<proteinExistence type="predicted"/>
<accession>X0XLT1</accession>
<comment type="caution">
    <text evidence="2">The sequence shown here is derived from an EMBL/GenBank/DDBJ whole genome shotgun (WGS) entry which is preliminary data.</text>
</comment>
<reference evidence="2" key="1">
    <citation type="journal article" date="2014" name="Front. Microbiol.">
        <title>High frequency of phylogenetically diverse reductive dehalogenase-homologous genes in deep subseafloor sedimentary metagenomes.</title>
        <authorList>
            <person name="Kawai M."/>
            <person name="Futagami T."/>
            <person name="Toyoda A."/>
            <person name="Takaki Y."/>
            <person name="Nishi S."/>
            <person name="Hori S."/>
            <person name="Arai W."/>
            <person name="Tsubouchi T."/>
            <person name="Morono Y."/>
            <person name="Uchiyama I."/>
            <person name="Ito T."/>
            <person name="Fujiyama A."/>
            <person name="Inagaki F."/>
            <person name="Takami H."/>
        </authorList>
    </citation>
    <scope>NUCLEOTIDE SEQUENCE</scope>
    <source>
        <strain evidence="2">Expedition CK06-06</strain>
    </source>
</reference>
<protein>
    <submittedName>
        <fullName evidence="2">Uncharacterized protein</fullName>
    </submittedName>
</protein>
<keyword evidence="1" id="KW-1133">Transmembrane helix</keyword>
<keyword evidence="1" id="KW-0812">Transmembrane</keyword>
<feature type="transmembrane region" description="Helical" evidence="1">
    <location>
        <begin position="49"/>
        <end position="69"/>
    </location>
</feature>
<evidence type="ECO:0000256" key="1">
    <source>
        <dbReference type="SAM" id="Phobius"/>
    </source>
</evidence>
<dbReference type="EMBL" id="BARS01052623">
    <property type="protein sequence ID" value="GAG44125.1"/>
    <property type="molecule type" value="Genomic_DNA"/>
</dbReference>
<dbReference type="PROSITE" id="PS51257">
    <property type="entry name" value="PROKAR_LIPOPROTEIN"/>
    <property type="match status" value="1"/>
</dbReference>
<gene>
    <name evidence="2" type="ORF">S01H1_78218</name>
</gene>
<evidence type="ECO:0000313" key="2">
    <source>
        <dbReference type="EMBL" id="GAG44125.1"/>
    </source>
</evidence>
<organism evidence="2">
    <name type="scientific">marine sediment metagenome</name>
    <dbReference type="NCBI Taxonomy" id="412755"/>
    <lineage>
        <taxon>unclassified sequences</taxon>
        <taxon>metagenomes</taxon>
        <taxon>ecological metagenomes</taxon>
    </lineage>
</organism>
<sequence length="94" mass="9924">MHRYLAAVVLAAAVLALAGACLAQETVSTRPETPAEKPDEPALTEVHTFAKWACVLSGLALAGVLWVGWSMQTLARNQVELGKLIRSQGPGEKG</sequence>
<dbReference type="AlphaFoldDB" id="X0XLT1"/>
<name>X0XLT1_9ZZZZ</name>